<evidence type="ECO:0000256" key="5">
    <source>
        <dbReference type="SAM" id="Phobius"/>
    </source>
</evidence>
<evidence type="ECO:0000256" key="3">
    <source>
        <dbReference type="ARBA" id="ARBA00022989"/>
    </source>
</evidence>
<reference evidence="6" key="1">
    <citation type="submission" date="2024-05" db="EMBL/GenBank/DDBJ databases">
        <authorList>
            <person name="Yang L."/>
            <person name="Pan L."/>
        </authorList>
    </citation>
    <scope>NUCLEOTIDE SEQUENCE</scope>
    <source>
        <strain evidence="6">FCG-7</strain>
    </source>
</reference>
<dbReference type="Pfam" id="PF03595">
    <property type="entry name" value="SLAC1"/>
    <property type="match status" value="1"/>
</dbReference>
<accession>A0AAU7F6Q0</accession>
<dbReference type="AlphaFoldDB" id="A0AAU7F6Q0"/>
<feature type="transmembrane region" description="Helical" evidence="5">
    <location>
        <begin position="139"/>
        <end position="156"/>
    </location>
</feature>
<dbReference type="Gene3D" id="1.50.10.150">
    <property type="entry name" value="Voltage-dependent anion channel"/>
    <property type="match status" value="1"/>
</dbReference>
<protein>
    <submittedName>
        <fullName evidence="6">TDT family transporter</fullName>
    </submittedName>
</protein>
<keyword evidence="3 5" id="KW-1133">Transmembrane helix</keyword>
<dbReference type="GO" id="GO:0005886">
    <property type="term" value="C:plasma membrane"/>
    <property type="evidence" value="ECO:0007669"/>
    <property type="project" value="TreeGrafter"/>
</dbReference>
<dbReference type="GO" id="GO:0046583">
    <property type="term" value="F:monoatomic cation efflux transmembrane transporter activity"/>
    <property type="evidence" value="ECO:0007669"/>
    <property type="project" value="TreeGrafter"/>
</dbReference>
<evidence type="ECO:0000256" key="4">
    <source>
        <dbReference type="ARBA" id="ARBA00023136"/>
    </source>
</evidence>
<dbReference type="InterPro" id="IPR004695">
    <property type="entry name" value="SLAC1/Mae1/Ssu1/TehA"/>
</dbReference>
<sequence>MPSTLFRHLSALSQQLRQLPTALGGLALGIGGLGMCLDSALQAQGRIETATMLLSALLLLLLCGRFALHFDTLKTDLKHPVVGSVAPTFAMALMVVSHGIALYLLTCGLLVWLAAIGVHVFFLVKFIRYRRRDFSLQHMVPSWFVPPVGIAVAAVTWSGEAGSWSHGIAWACMAFALACYALMMPLMFYRLIFRDTIPRGAQPTIAILAAPASLTLAAYLRVAITPQPLLVIVMLGLAITMTLIVYAAFIHLLRLPFSPGYAALTFPMAIGATALYKVHALFISWHLPTAMIEQIGWMAALELAIASAVISYVALRYALSFGQWIKSRV</sequence>
<feature type="transmembrane region" description="Helical" evidence="5">
    <location>
        <begin position="295"/>
        <end position="319"/>
    </location>
</feature>
<dbReference type="RefSeq" id="WP_348943698.1">
    <property type="nucleotide sequence ID" value="NZ_CP157355.1"/>
</dbReference>
<proteinExistence type="predicted"/>
<comment type="subcellular location">
    <subcellularLocation>
        <location evidence="1">Membrane</location>
        <topology evidence="1">Multi-pass membrane protein</topology>
    </subcellularLocation>
</comment>
<dbReference type="InterPro" id="IPR052951">
    <property type="entry name" value="Tellurite_res_ion_channel"/>
</dbReference>
<name>A0AAU7F6Q0_9NEIS</name>
<dbReference type="PANTHER" id="PTHR37955">
    <property type="entry name" value="TELLURITE RESISTANCE PROTEIN TEHA"/>
    <property type="match status" value="1"/>
</dbReference>
<feature type="transmembrane region" description="Helical" evidence="5">
    <location>
        <begin position="49"/>
        <end position="68"/>
    </location>
</feature>
<feature type="transmembrane region" description="Helical" evidence="5">
    <location>
        <begin position="261"/>
        <end position="283"/>
    </location>
</feature>
<evidence type="ECO:0000256" key="2">
    <source>
        <dbReference type="ARBA" id="ARBA00022692"/>
    </source>
</evidence>
<keyword evidence="4 5" id="KW-0472">Membrane</keyword>
<dbReference type="CDD" id="cd09325">
    <property type="entry name" value="TDT_C4-dicarb_trans"/>
    <property type="match status" value="1"/>
</dbReference>
<feature type="transmembrane region" description="Helical" evidence="5">
    <location>
        <begin position="21"/>
        <end position="43"/>
    </location>
</feature>
<keyword evidence="2 5" id="KW-0812">Transmembrane</keyword>
<dbReference type="PANTHER" id="PTHR37955:SF1">
    <property type="entry name" value="DEP DOMAIN-CONTAINING PROTEIN"/>
    <property type="match status" value="1"/>
</dbReference>
<feature type="transmembrane region" description="Helical" evidence="5">
    <location>
        <begin position="109"/>
        <end position="127"/>
    </location>
</feature>
<evidence type="ECO:0000256" key="1">
    <source>
        <dbReference type="ARBA" id="ARBA00004141"/>
    </source>
</evidence>
<feature type="transmembrane region" description="Helical" evidence="5">
    <location>
        <begin position="230"/>
        <end position="249"/>
    </location>
</feature>
<dbReference type="KEGG" id="cmav:ABHF33_09265"/>
<gene>
    <name evidence="6" type="ORF">ABHF33_09265</name>
</gene>
<feature type="transmembrane region" description="Helical" evidence="5">
    <location>
        <begin position="168"/>
        <end position="193"/>
    </location>
</feature>
<dbReference type="EMBL" id="CP157355">
    <property type="protein sequence ID" value="XBL99267.1"/>
    <property type="molecule type" value="Genomic_DNA"/>
</dbReference>
<dbReference type="InterPro" id="IPR038665">
    <property type="entry name" value="Voltage-dep_anion_channel_sf"/>
</dbReference>
<evidence type="ECO:0000313" key="6">
    <source>
        <dbReference type="EMBL" id="XBL99267.1"/>
    </source>
</evidence>
<organism evidence="6">
    <name type="scientific">Chitinibacter mangrovi</name>
    <dbReference type="NCBI Taxonomy" id="3153927"/>
    <lineage>
        <taxon>Bacteria</taxon>
        <taxon>Pseudomonadati</taxon>
        <taxon>Pseudomonadota</taxon>
        <taxon>Betaproteobacteria</taxon>
        <taxon>Neisseriales</taxon>
        <taxon>Chitinibacteraceae</taxon>
        <taxon>Chitinibacter</taxon>
    </lineage>
</organism>